<comment type="caution">
    <text evidence="2">The sequence shown here is derived from an EMBL/GenBank/DDBJ whole genome shotgun (WGS) entry which is preliminary data.</text>
</comment>
<feature type="non-terminal residue" evidence="2">
    <location>
        <position position="1"/>
    </location>
</feature>
<dbReference type="Proteomes" id="UP000467635">
    <property type="component" value="Unassembled WGS sequence"/>
</dbReference>
<keyword evidence="1" id="KW-1133">Transmembrane helix</keyword>
<organism evidence="2 3">
    <name type="scientific">Ligilactobacillus salivarius</name>
    <dbReference type="NCBI Taxonomy" id="1624"/>
    <lineage>
        <taxon>Bacteria</taxon>
        <taxon>Bacillati</taxon>
        <taxon>Bacillota</taxon>
        <taxon>Bacilli</taxon>
        <taxon>Lactobacillales</taxon>
        <taxon>Lactobacillaceae</taxon>
        <taxon>Ligilactobacillus</taxon>
    </lineage>
</organism>
<evidence type="ECO:0000313" key="3">
    <source>
        <dbReference type="Proteomes" id="UP000467635"/>
    </source>
</evidence>
<dbReference type="EMBL" id="WKKX01000612">
    <property type="protein sequence ID" value="MSE09094.1"/>
    <property type="molecule type" value="Genomic_DNA"/>
</dbReference>
<name>A0A7X2MGQ9_9LACO</name>
<feature type="non-terminal residue" evidence="2">
    <location>
        <position position="371"/>
    </location>
</feature>
<proteinExistence type="predicted"/>
<evidence type="ECO:0000256" key="1">
    <source>
        <dbReference type="SAM" id="Phobius"/>
    </source>
</evidence>
<dbReference type="AlphaFoldDB" id="A0A7X2MGQ9"/>
<sequence>DIQTIMNEVLNFYSKYKDNYIYMGKILGIMLTAVIWKKYKSKDYAAIDRCCKLVVREIDREHFSETPFELIQVLSQVKYYQLGNNKAEITKRENGYIYLVEKVLDFSKIPDDYLSPTKNVMEDKEYASKIIQIMQGYAKSLCNRSDSIERYLKVVLEIFALEKTKRLREYRGHYGKNLINDFIRVYGYVEYVQDKKHLIQEYGSFLKKKEQLSYNDDLVRESIGENIIYLVYKTTPKEFENLTDTLIAELPVTIFENKVTEFNKALVITKFNISNPKEYLRLITWVLSNDESFVVENFKEVENPDDPSRLYPSDFSKLLSSYYTAVSRTNSDILASLDLWLDKLSEVKKFYTSNKTVVEFLRIFLKLAKEK</sequence>
<gene>
    <name evidence="2" type="ORF">GKC33_10455</name>
</gene>
<keyword evidence="1" id="KW-0812">Transmembrane</keyword>
<protein>
    <submittedName>
        <fullName evidence="2">Uncharacterized protein</fullName>
    </submittedName>
</protein>
<feature type="transmembrane region" description="Helical" evidence="1">
    <location>
        <begin position="20"/>
        <end position="36"/>
    </location>
</feature>
<keyword evidence="1" id="KW-0472">Membrane</keyword>
<accession>A0A7X2MGQ9</accession>
<reference evidence="2 3" key="1">
    <citation type="submission" date="2019-11" db="EMBL/GenBank/DDBJ databases">
        <title>Draft Genome Sequence of Plant Growth-Promoting Rhizosphere-Associated Bacteria.</title>
        <authorList>
            <person name="Vasilyev I.Y."/>
            <person name="Radchenko V."/>
            <person name="Ilnitskaya E.V."/>
        </authorList>
    </citation>
    <scope>NUCLEOTIDE SEQUENCE [LARGE SCALE GENOMIC DNA]</scope>
    <source>
        <strain evidence="2 3">VRA_01-1sq_f</strain>
    </source>
</reference>
<evidence type="ECO:0000313" key="2">
    <source>
        <dbReference type="EMBL" id="MSE09094.1"/>
    </source>
</evidence>